<feature type="region of interest" description="Disordered" evidence="1">
    <location>
        <begin position="297"/>
        <end position="365"/>
    </location>
</feature>
<proteinExistence type="predicted"/>
<dbReference type="PANTHER" id="PTHR16703">
    <property type="entry name" value="CLAUDIN-12"/>
    <property type="match status" value="1"/>
</dbReference>
<organism evidence="3 4">
    <name type="scientific">Pygocentrus nattereri</name>
    <name type="common">Red-bellied piranha</name>
    <dbReference type="NCBI Taxonomy" id="42514"/>
    <lineage>
        <taxon>Eukaryota</taxon>
        <taxon>Metazoa</taxon>
        <taxon>Chordata</taxon>
        <taxon>Craniata</taxon>
        <taxon>Vertebrata</taxon>
        <taxon>Euteleostomi</taxon>
        <taxon>Actinopterygii</taxon>
        <taxon>Neopterygii</taxon>
        <taxon>Teleostei</taxon>
        <taxon>Ostariophysi</taxon>
        <taxon>Characiformes</taxon>
        <taxon>Characoidei</taxon>
        <taxon>Pygocentrus</taxon>
    </lineage>
</organism>
<evidence type="ECO:0000313" key="4">
    <source>
        <dbReference type="Proteomes" id="UP001501920"/>
    </source>
</evidence>
<protein>
    <recommendedName>
        <fullName evidence="5">Claudin 12</fullName>
    </recommendedName>
</protein>
<feature type="transmembrane region" description="Helical" evidence="2">
    <location>
        <begin position="126"/>
        <end position="154"/>
    </location>
</feature>
<dbReference type="OrthoDB" id="3031595at2759"/>
<dbReference type="Ensembl" id="ENSPNAT00000016699.2">
    <property type="protein sequence ID" value="ENSPNAP00000010135.2"/>
    <property type="gene ID" value="ENSPNAG00000015627.2"/>
</dbReference>
<dbReference type="GO" id="GO:0005886">
    <property type="term" value="C:plasma membrane"/>
    <property type="evidence" value="ECO:0007669"/>
    <property type="project" value="TreeGrafter"/>
</dbReference>
<keyword evidence="4" id="KW-1185">Reference proteome</keyword>
<dbReference type="GeneID" id="108440752"/>
<gene>
    <name evidence="3" type="primary">CLDN12</name>
</gene>
<name>A0A3B4CFQ3_PYGNA</name>
<sequence>MSCRDIHATNAFAFIIAMLSVGALAVATVIPQWRTTRLITFNRNAKNVTVYDGLWTKCVQQEGYTGCYYFDAEWYSKVDQLDIRLLQFCLPAALFFSGLALLISLTGMCKTACCSKTPDNIKTSRCLVNSSGCHLVAGVLLFLAGAIAMPPSVWFLFHTKDLNARYDNLFGVEFAVYVSIGGAGGLIFAALLMFMWYCMCKKLPSPFWLPLPEVPVMTNSLSAQPLLTNGLPSPVTYAPQPFPPAVLDAPAFIPAQGYAQTLPTQPVPPQVYMAQMSVPDGYGSEAGASQAYGYAPSQSYAPSHAPSQSYAPSHAPSQSYAPSHAPSQSYAPSHAPSQSYVPSHAPSQSYGPSQRYAGNRYSTRSRMSGIEIDIPVLTE</sequence>
<evidence type="ECO:0000313" key="3">
    <source>
        <dbReference type="Ensembl" id="ENSPNAP00000010135.2"/>
    </source>
</evidence>
<dbReference type="RefSeq" id="XP_017575301.2">
    <property type="nucleotide sequence ID" value="XM_017719812.2"/>
</dbReference>
<keyword evidence="2" id="KW-1133">Transmembrane helix</keyword>
<evidence type="ECO:0000256" key="2">
    <source>
        <dbReference type="SAM" id="Phobius"/>
    </source>
</evidence>
<reference evidence="3" key="3">
    <citation type="submission" date="2025-09" db="UniProtKB">
        <authorList>
            <consortium name="Ensembl"/>
        </authorList>
    </citation>
    <scope>IDENTIFICATION</scope>
</reference>
<dbReference type="GeneTree" id="ENSGT00400000022250"/>
<keyword evidence="2" id="KW-0472">Membrane</keyword>
<keyword evidence="2" id="KW-0812">Transmembrane</keyword>
<feature type="compositionally biased region" description="Polar residues" evidence="1">
    <location>
        <begin position="297"/>
        <end position="352"/>
    </location>
</feature>
<dbReference type="PRINTS" id="PR01872">
    <property type="entry name" value="CLAUDIN12"/>
</dbReference>
<dbReference type="Gene3D" id="1.20.140.150">
    <property type="match status" value="1"/>
</dbReference>
<dbReference type="PANTHER" id="PTHR16703:SF3">
    <property type="entry name" value="CLAUDIN-12"/>
    <property type="match status" value="1"/>
</dbReference>
<evidence type="ECO:0008006" key="5">
    <source>
        <dbReference type="Google" id="ProtNLM"/>
    </source>
</evidence>
<feature type="transmembrane region" description="Helical" evidence="2">
    <location>
        <begin position="12"/>
        <end position="33"/>
    </location>
</feature>
<dbReference type="InterPro" id="IPR013287">
    <property type="entry name" value="Claudin12"/>
</dbReference>
<dbReference type="AlphaFoldDB" id="A0A3B4CFQ3"/>
<reference evidence="3" key="2">
    <citation type="submission" date="2025-08" db="UniProtKB">
        <authorList>
            <consortium name="Ensembl"/>
        </authorList>
    </citation>
    <scope>IDENTIFICATION</scope>
</reference>
<dbReference type="Proteomes" id="UP001501920">
    <property type="component" value="Chromosome 24"/>
</dbReference>
<feature type="transmembrane region" description="Helical" evidence="2">
    <location>
        <begin position="85"/>
        <end position="105"/>
    </location>
</feature>
<evidence type="ECO:0000256" key="1">
    <source>
        <dbReference type="SAM" id="MobiDB-lite"/>
    </source>
</evidence>
<accession>A0A3B4CFQ3</accession>
<feature type="transmembrane region" description="Helical" evidence="2">
    <location>
        <begin position="174"/>
        <end position="197"/>
    </location>
</feature>
<dbReference type="STRING" id="42514.ENSPNAP00000010135"/>
<reference evidence="3 4" key="1">
    <citation type="submission" date="2020-10" db="EMBL/GenBank/DDBJ databases">
        <title>Pygocentrus nattereri (red-bellied piranha) genome, fPygNat1, primary haplotype.</title>
        <authorList>
            <person name="Myers G."/>
            <person name="Meyer A."/>
            <person name="Karagic N."/>
            <person name="Pippel M."/>
            <person name="Winkler S."/>
            <person name="Tracey A."/>
            <person name="Wood J."/>
            <person name="Formenti G."/>
            <person name="Howe K."/>
            <person name="Fedrigo O."/>
            <person name="Jarvis E.D."/>
        </authorList>
    </citation>
    <scope>NUCLEOTIDE SEQUENCE [LARGE SCALE GENOMIC DNA]</scope>
</reference>